<accession>A0A1F5NYH6</accession>
<dbReference type="InterPro" id="IPR020084">
    <property type="entry name" value="NUDIX_hydrolase_CS"/>
</dbReference>
<dbReference type="CDD" id="cd04678">
    <property type="entry name" value="NUDIX_MTH2_Nudt15"/>
    <property type="match status" value="1"/>
</dbReference>
<evidence type="ECO:0000259" key="2">
    <source>
        <dbReference type="PROSITE" id="PS51462"/>
    </source>
</evidence>
<dbReference type="Proteomes" id="UP000176339">
    <property type="component" value="Unassembled WGS sequence"/>
</dbReference>
<protein>
    <recommendedName>
        <fullName evidence="2">Nudix hydrolase domain-containing protein</fullName>
    </recommendedName>
</protein>
<dbReference type="PROSITE" id="PS51462">
    <property type="entry name" value="NUDIX"/>
    <property type="match status" value="1"/>
</dbReference>
<dbReference type="GO" id="GO:0005829">
    <property type="term" value="C:cytosol"/>
    <property type="evidence" value="ECO:0007669"/>
    <property type="project" value="TreeGrafter"/>
</dbReference>
<evidence type="ECO:0000313" key="3">
    <source>
        <dbReference type="EMBL" id="OGE82705.1"/>
    </source>
</evidence>
<dbReference type="Gene3D" id="3.90.79.10">
    <property type="entry name" value="Nucleoside Triphosphate Pyrophosphohydrolase"/>
    <property type="match status" value="1"/>
</dbReference>
<proteinExistence type="predicted"/>
<dbReference type="GO" id="GO:0035539">
    <property type="term" value="F:8-oxo-7,8-dihydrodeoxyguanosine triphosphate pyrophosphatase activity"/>
    <property type="evidence" value="ECO:0007669"/>
    <property type="project" value="TreeGrafter"/>
</dbReference>
<sequence length="148" mass="16757">MQNNPQYPKCGLAVMVLKDDPSTGSGQAKVLLGKRKGAHGAGDYAFPGGKLEWMESFEDCARRETREEAGIEIKNVRFLRLLNFRFYEKHFVDVGVIAEWASGDPKVMEPEKCEGWAWYDLDKLPEPLFKGCISAIEAYKTGKIYFDI</sequence>
<comment type="caution">
    <text evidence="3">The sequence shown here is derived from an EMBL/GenBank/DDBJ whole genome shotgun (WGS) entry which is preliminary data.</text>
</comment>
<dbReference type="InterPro" id="IPR015797">
    <property type="entry name" value="NUDIX_hydrolase-like_dom_sf"/>
</dbReference>
<evidence type="ECO:0000256" key="1">
    <source>
        <dbReference type="ARBA" id="ARBA00022801"/>
    </source>
</evidence>
<dbReference type="SUPFAM" id="SSF55811">
    <property type="entry name" value="Nudix"/>
    <property type="match status" value="1"/>
</dbReference>
<feature type="domain" description="Nudix hydrolase" evidence="2">
    <location>
        <begin position="7"/>
        <end position="145"/>
    </location>
</feature>
<keyword evidence="1" id="KW-0378">Hydrolase</keyword>
<dbReference type="GO" id="GO:0006203">
    <property type="term" value="P:dGTP catabolic process"/>
    <property type="evidence" value="ECO:0007669"/>
    <property type="project" value="TreeGrafter"/>
</dbReference>
<reference evidence="3 4" key="1">
    <citation type="journal article" date="2016" name="Nat. Commun.">
        <title>Thousands of microbial genomes shed light on interconnected biogeochemical processes in an aquifer system.</title>
        <authorList>
            <person name="Anantharaman K."/>
            <person name="Brown C.T."/>
            <person name="Hug L.A."/>
            <person name="Sharon I."/>
            <person name="Castelle C.J."/>
            <person name="Probst A.J."/>
            <person name="Thomas B.C."/>
            <person name="Singh A."/>
            <person name="Wilkins M.J."/>
            <person name="Karaoz U."/>
            <person name="Brodie E.L."/>
            <person name="Williams K.H."/>
            <person name="Hubbard S.S."/>
            <person name="Banfield J.F."/>
        </authorList>
    </citation>
    <scope>NUCLEOTIDE SEQUENCE [LARGE SCALE GENOMIC DNA]</scope>
</reference>
<dbReference type="Pfam" id="PF00293">
    <property type="entry name" value="NUDIX"/>
    <property type="match status" value="1"/>
</dbReference>
<evidence type="ECO:0000313" key="4">
    <source>
        <dbReference type="Proteomes" id="UP000176339"/>
    </source>
</evidence>
<dbReference type="AlphaFoldDB" id="A0A1F5NYH6"/>
<dbReference type="PANTHER" id="PTHR16099:SF5">
    <property type="entry name" value="NUCLEOTIDE TRIPHOSPHATE DIPHOSPHATASE NUDT15"/>
    <property type="match status" value="1"/>
</dbReference>
<dbReference type="EMBL" id="MFEN01000065">
    <property type="protein sequence ID" value="OGE82705.1"/>
    <property type="molecule type" value="Genomic_DNA"/>
</dbReference>
<gene>
    <name evidence="3" type="ORF">A2846_01580</name>
</gene>
<dbReference type="InterPro" id="IPR000086">
    <property type="entry name" value="NUDIX_hydrolase_dom"/>
</dbReference>
<name>A0A1F5NYH6_9BACT</name>
<dbReference type="PANTHER" id="PTHR16099">
    <property type="entry name" value="8-OXO-DGTP DIPHOSPHATES NUDT15"/>
    <property type="match status" value="1"/>
</dbReference>
<organism evidence="3 4">
    <name type="scientific">Candidatus Doudnabacteria bacterium RIFCSPHIGHO2_01_FULL_49_9</name>
    <dbReference type="NCBI Taxonomy" id="1817827"/>
    <lineage>
        <taxon>Bacteria</taxon>
        <taxon>Candidatus Doudnaibacteriota</taxon>
    </lineage>
</organism>
<dbReference type="FunFam" id="3.90.79.10:FF:000060">
    <property type="entry name" value="Nudix hydrolase 1"/>
    <property type="match status" value="1"/>
</dbReference>
<dbReference type="PROSITE" id="PS00893">
    <property type="entry name" value="NUDIX_BOX"/>
    <property type="match status" value="1"/>
</dbReference>